<dbReference type="InterPro" id="IPR000073">
    <property type="entry name" value="AB_hydrolase_1"/>
</dbReference>
<dbReference type="EMBL" id="BOPV01000001">
    <property type="protein sequence ID" value="GIL40918.1"/>
    <property type="molecule type" value="Genomic_DNA"/>
</dbReference>
<evidence type="ECO:0000313" key="3">
    <source>
        <dbReference type="Proteomes" id="UP000681075"/>
    </source>
</evidence>
<keyword evidence="3" id="KW-1185">Reference proteome</keyword>
<proteinExistence type="predicted"/>
<dbReference type="PRINTS" id="PR00111">
    <property type="entry name" value="ABHYDROLASE"/>
</dbReference>
<dbReference type="AlphaFoldDB" id="A0A8S8XA86"/>
<dbReference type="GO" id="GO:0047372">
    <property type="term" value="F:monoacylglycerol lipase activity"/>
    <property type="evidence" value="ECO:0007669"/>
    <property type="project" value="TreeGrafter"/>
</dbReference>
<organism evidence="2 3">
    <name type="scientific">Roseiterribacter gracilis</name>
    <dbReference type="NCBI Taxonomy" id="2812848"/>
    <lineage>
        <taxon>Bacteria</taxon>
        <taxon>Pseudomonadati</taxon>
        <taxon>Pseudomonadota</taxon>
        <taxon>Alphaproteobacteria</taxon>
        <taxon>Rhodospirillales</taxon>
        <taxon>Roseiterribacteraceae</taxon>
        <taxon>Roseiterribacter</taxon>
    </lineage>
</organism>
<dbReference type="RefSeq" id="WP_420244181.1">
    <property type="nucleotide sequence ID" value="NZ_BOPV01000001.1"/>
</dbReference>
<dbReference type="Gene3D" id="3.40.50.1820">
    <property type="entry name" value="alpha/beta hydrolase"/>
    <property type="match status" value="1"/>
</dbReference>
<sequence>MPAGLFALAAGFLATRALLEARRAKRAARDFPPRGRMITVNGVKLHVVEQGDGGSPIVLLHGNGATTEDFRLSGLQDQLARTHRVISIDRPGFGFSERPRGRWWDATAQARLIQDALDQLEIERPILVGHSWGTLVALAMALTHPDRVAGLALLSGYYFTEPRPAILPMLPSALPVIGDILRYTLSPPLTRALRGPAYRKLFRPAQVTPRFEHEFPLALAARPSQLRAVAADTATMMPSAARLQHHYRTLHMPVAIVSGDGDRIVDPAVHAERLHTAIAGSALTIIPGAGHMVHHSASAAVLRAIQDLAERIDEDGFAHAQQNKEERLLSVVAT</sequence>
<dbReference type="Pfam" id="PF00561">
    <property type="entry name" value="Abhydrolase_1"/>
    <property type="match status" value="1"/>
</dbReference>
<evidence type="ECO:0000259" key="1">
    <source>
        <dbReference type="Pfam" id="PF00561"/>
    </source>
</evidence>
<accession>A0A8S8XA86</accession>
<gene>
    <name evidence="2" type="ORF">TMPK1_31550</name>
</gene>
<dbReference type="SUPFAM" id="SSF53474">
    <property type="entry name" value="alpha/beta-Hydrolases"/>
    <property type="match status" value="1"/>
</dbReference>
<dbReference type="GO" id="GO:0016020">
    <property type="term" value="C:membrane"/>
    <property type="evidence" value="ECO:0007669"/>
    <property type="project" value="TreeGrafter"/>
</dbReference>
<evidence type="ECO:0000313" key="2">
    <source>
        <dbReference type="EMBL" id="GIL40918.1"/>
    </source>
</evidence>
<name>A0A8S8XA86_9PROT</name>
<dbReference type="Proteomes" id="UP000681075">
    <property type="component" value="Unassembled WGS sequence"/>
</dbReference>
<protein>
    <submittedName>
        <fullName evidence="2">Alpha/beta hydrolase</fullName>
    </submittedName>
</protein>
<comment type="caution">
    <text evidence="2">The sequence shown here is derived from an EMBL/GenBank/DDBJ whole genome shotgun (WGS) entry which is preliminary data.</text>
</comment>
<dbReference type="InterPro" id="IPR000639">
    <property type="entry name" value="Epox_hydrolase-like"/>
</dbReference>
<dbReference type="PANTHER" id="PTHR43798:SF33">
    <property type="entry name" value="HYDROLASE, PUTATIVE (AFU_ORTHOLOGUE AFUA_2G14860)-RELATED"/>
    <property type="match status" value="1"/>
</dbReference>
<dbReference type="GO" id="GO:0046464">
    <property type="term" value="P:acylglycerol catabolic process"/>
    <property type="evidence" value="ECO:0007669"/>
    <property type="project" value="TreeGrafter"/>
</dbReference>
<keyword evidence="2" id="KW-0378">Hydrolase</keyword>
<dbReference type="PRINTS" id="PR00412">
    <property type="entry name" value="EPOXHYDRLASE"/>
</dbReference>
<dbReference type="InterPro" id="IPR029058">
    <property type="entry name" value="AB_hydrolase_fold"/>
</dbReference>
<dbReference type="PANTHER" id="PTHR43798">
    <property type="entry name" value="MONOACYLGLYCEROL LIPASE"/>
    <property type="match status" value="1"/>
</dbReference>
<feature type="domain" description="AB hydrolase-1" evidence="1">
    <location>
        <begin position="56"/>
        <end position="295"/>
    </location>
</feature>
<dbReference type="InterPro" id="IPR050266">
    <property type="entry name" value="AB_hydrolase_sf"/>
</dbReference>
<reference evidence="2" key="1">
    <citation type="submission" date="2021-02" db="EMBL/GenBank/DDBJ databases">
        <title>Genome sequence of Rhodospirillales sp. strain TMPK1 isolated from soil.</title>
        <authorList>
            <person name="Nakai R."/>
            <person name="Kusada H."/>
            <person name="Tamaki H."/>
        </authorList>
    </citation>
    <scope>NUCLEOTIDE SEQUENCE</scope>
    <source>
        <strain evidence="2">TMPK1</strain>
    </source>
</reference>